<protein>
    <recommendedName>
        <fullName evidence="4">Lipocalin-like domain-containing protein</fullName>
    </recommendedName>
</protein>
<dbReference type="RefSeq" id="WP_145121786.1">
    <property type="nucleotide sequence ID" value="NZ_CP036292.1"/>
</dbReference>
<evidence type="ECO:0008006" key="4">
    <source>
        <dbReference type="Google" id="ProtNLM"/>
    </source>
</evidence>
<evidence type="ECO:0000313" key="2">
    <source>
        <dbReference type="EMBL" id="QDV58674.1"/>
    </source>
</evidence>
<evidence type="ECO:0000256" key="1">
    <source>
        <dbReference type="SAM" id="SignalP"/>
    </source>
</evidence>
<sequence length="146" mass="16168" precursor="true">MKTIVAPLIVALLVLASPSMVAAQKSKKATDQELSELLIGKWQVQFEDPKTKRKSIGWTVYAKGGLAASRSITKVGDKEVNLVLQAKWKIEKGVLITTITKSSDPKLVKEASVTKDRIVSMSTKQFRYIDRDGKTITEIRVPDDKP</sequence>
<keyword evidence="1" id="KW-0732">Signal</keyword>
<organism evidence="2 3">
    <name type="scientific">Rosistilla oblonga</name>
    <dbReference type="NCBI Taxonomy" id="2527990"/>
    <lineage>
        <taxon>Bacteria</taxon>
        <taxon>Pseudomonadati</taxon>
        <taxon>Planctomycetota</taxon>
        <taxon>Planctomycetia</taxon>
        <taxon>Pirellulales</taxon>
        <taxon>Pirellulaceae</taxon>
        <taxon>Rosistilla</taxon>
    </lineage>
</organism>
<dbReference type="EMBL" id="CP036318">
    <property type="protein sequence ID" value="QDV58674.1"/>
    <property type="molecule type" value="Genomic_DNA"/>
</dbReference>
<dbReference type="OrthoDB" id="9831545at2"/>
<proteinExistence type="predicted"/>
<name>A0A518IZZ8_9BACT</name>
<feature type="chain" id="PRO_5021833069" description="Lipocalin-like domain-containing protein" evidence="1">
    <location>
        <begin position="23"/>
        <end position="146"/>
    </location>
</feature>
<keyword evidence="3" id="KW-1185">Reference proteome</keyword>
<gene>
    <name evidence="2" type="ORF">Mal33_46980</name>
</gene>
<dbReference type="AlphaFoldDB" id="A0A518IZZ8"/>
<reference evidence="2 3" key="1">
    <citation type="submission" date="2019-02" db="EMBL/GenBank/DDBJ databases">
        <title>Deep-cultivation of Planctomycetes and their phenomic and genomic characterization uncovers novel biology.</title>
        <authorList>
            <person name="Wiegand S."/>
            <person name="Jogler M."/>
            <person name="Boedeker C."/>
            <person name="Pinto D."/>
            <person name="Vollmers J."/>
            <person name="Rivas-Marin E."/>
            <person name="Kohn T."/>
            <person name="Peeters S.H."/>
            <person name="Heuer A."/>
            <person name="Rast P."/>
            <person name="Oberbeckmann S."/>
            <person name="Bunk B."/>
            <person name="Jeske O."/>
            <person name="Meyerdierks A."/>
            <person name="Storesund J.E."/>
            <person name="Kallscheuer N."/>
            <person name="Luecker S."/>
            <person name="Lage O.M."/>
            <person name="Pohl T."/>
            <person name="Merkel B.J."/>
            <person name="Hornburger P."/>
            <person name="Mueller R.-W."/>
            <person name="Bruemmer F."/>
            <person name="Labrenz M."/>
            <person name="Spormann A.M."/>
            <person name="Op den Camp H."/>
            <person name="Overmann J."/>
            <person name="Amann R."/>
            <person name="Jetten M.S.M."/>
            <person name="Mascher T."/>
            <person name="Medema M.H."/>
            <person name="Devos D.P."/>
            <person name="Kaster A.-K."/>
            <person name="Ovreas L."/>
            <person name="Rohde M."/>
            <person name="Galperin M.Y."/>
            <person name="Jogler C."/>
        </authorList>
    </citation>
    <scope>NUCLEOTIDE SEQUENCE [LARGE SCALE GENOMIC DNA]</scope>
    <source>
        <strain evidence="2 3">Mal33</strain>
    </source>
</reference>
<dbReference type="Proteomes" id="UP000316770">
    <property type="component" value="Chromosome"/>
</dbReference>
<accession>A0A518IZZ8</accession>
<evidence type="ECO:0000313" key="3">
    <source>
        <dbReference type="Proteomes" id="UP000316770"/>
    </source>
</evidence>
<feature type="signal peptide" evidence="1">
    <location>
        <begin position="1"/>
        <end position="22"/>
    </location>
</feature>